<evidence type="ECO:0000313" key="2">
    <source>
        <dbReference type="EMBL" id="RSH84979.1"/>
    </source>
</evidence>
<evidence type="ECO:0000256" key="1">
    <source>
        <dbReference type="ARBA" id="ARBA00022801"/>
    </source>
</evidence>
<dbReference type="EMBL" id="RSCE01000003">
    <property type="protein sequence ID" value="RSH84979.1"/>
    <property type="molecule type" value="Genomic_DNA"/>
</dbReference>
<keyword evidence="3" id="KW-1185">Reference proteome</keyword>
<dbReference type="PANTHER" id="PTHR43316:SF9">
    <property type="entry name" value="ACID DEHALOGENASE, PUTATIVE (AFU_ORTHOLOGUE AFUA_6G14460)-RELATED"/>
    <property type="match status" value="1"/>
</dbReference>
<keyword evidence="1" id="KW-0378">Hydrolase</keyword>
<dbReference type="SUPFAM" id="SSF56784">
    <property type="entry name" value="HAD-like"/>
    <property type="match status" value="1"/>
</dbReference>
<organism evidence="2 3">
    <name type="scientific">Apiotrichum porosum</name>
    <dbReference type="NCBI Taxonomy" id="105984"/>
    <lineage>
        <taxon>Eukaryota</taxon>
        <taxon>Fungi</taxon>
        <taxon>Dikarya</taxon>
        <taxon>Basidiomycota</taxon>
        <taxon>Agaricomycotina</taxon>
        <taxon>Tremellomycetes</taxon>
        <taxon>Trichosporonales</taxon>
        <taxon>Trichosporonaceae</taxon>
        <taxon>Apiotrichum</taxon>
    </lineage>
</organism>
<dbReference type="GO" id="GO:0016787">
    <property type="term" value="F:hydrolase activity"/>
    <property type="evidence" value="ECO:0007669"/>
    <property type="project" value="UniProtKB-KW"/>
</dbReference>
<dbReference type="Pfam" id="PF13419">
    <property type="entry name" value="HAD_2"/>
    <property type="match status" value="1"/>
</dbReference>
<dbReference type="Gene3D" id="1.10.150.750">
    <property type="match status" value="1"/>
</dbReference>
<dbReference type="Proteomes" id="UP000279236">
    <property type="component" value="Unassembled WGS sequence"/>
</dbReference>
<sequence>MSLKNYKALQFDCYGGMVDSAPILQAPGGPSRQKFLTVFGQHENRIQVERPGTAYPDVLKEAYLATARDLGVSASDAEATAFGNAVPSWPAFPDSAAALKKLSDLGLKLVILSNVNNASFNETRKKLEKGFTFDAVYTAENIGSYKPSLANFNYSIDHIKSELGVDKDEILVTANSKLHDIKPGHAMGMKGAWISRAAHGSVMGVTDYADVEPDWVFPTMQDFADEMEKVRASDVSA</sequence>
<dbReference type="OrthoDB" id="20198at2759"/>
<dbReference type="InterPro" id="IPR023214">
    <property type="entry name" value="HAD_sf"/>
</dbReference>
<dbReference type="GeneID" id="39591097"/>
<dbReference type="RefSeq" id="XP_028478427.1">
    <property type="nucleotide sequence ID" value="XM_028621975.1"/>
</dbReference>
<dbReference type="AlphaFoldDB" id="A0A427Y1L5"/>
<evidence type="ECO:0008006" key="4">
    <source>
        <dbReference type="Google" id="ProtNLM"/>
    </source>
</evidence>
<comment type="caution">
    <text evidence="2">The sequence shown here is derived from an EMBL/GenBank/DDBJ whole genome shotgun (WGS) entry which is preliminary data.</text>
</comment>
<dbReference type="InterPro" id="IPR041492">
    <property type="entry name" value="HAD_2"/>
</dbReference>
<gene>
    <name evidence="2" type="ORF">EHS24_006554</name>
</gene>
<evidence type="ECO:0000313" key="3">
    <source>
        <dbReference type="Proteomes" id="UP000279236"/>
    </source>
</evidence>
<dbReference type="InterPro" id="IPR051540">
    <property type="entry name" value="S-2-haloacid_dehalogenase"/>
</dbReference>
<protein>
    <recommendedName>
        <fullName evidence="4">Haloacid dehalogenase, type II</fullName>
    </recommendedName>
</protein>
<reference evidence="2 3" key="1">
    <citation type="submission" date="2018-11" db="EMBL/GenBank/DDBJ databases">
        <title>Genome sequence of Apiotrichum porosum DSM 27194.</title>
        <authorList>
            <person name="Aliyu H."/>
            <person name="Gorte O."/>
            <person name="Ochsenreither K."/>
        </authorList>
    </citation>
    <scope>NUCLEOTIDE SEQUENCE [LARGE SCALE GENOMIC DNA]</scope>
    <source>
        <strain evidence="2 3">DSM 27194</strain>
    </source>
</reference>
<accession>A0A427Y1L5</accession>
<dbReference type="InterPro" id="IPR036412">
    <property type="entry name" value="HAD-like_sf"/>
</dbReference>
<dbReference type="PANTHER" id="PTHR43316">
    <property type="entry name" value="HYDROLASE, HALOACID DELAHOGENASE-RELATED"/>
    <property type="match status" value="1"/>
</dbReference>
<dbReference type="Gene3D" id="3.40.50.1000">
    <property type="entry name" value="HAD superfamily/HAD-like"/>
    <property type="match status" value="1"/>
</dbReference>
<name>A0A427Y1L5_9TREE</name>
<proteinExistence type="predicted"/>